<dbReference type="InterPro" id="IPR049712">
    <property type="entry name" value="Poly_export"/>
</dbReference>
<evidence type="ECO:0000256" key="1">
    <source>
        <dbReference type="ARBA" id="ARBA00022729"/>
    </source>
</evidence>
<dbReference type="Pfam" id="PF02563">
    <property type="entry name" value="Poly_export"/>
    <property type="match status" value="1"/>
</dbReference>
<reference evidence="4" key="1">
    <citation type="journal article" date="2006" name="Science">
        <title>Genomic islands and the ecology and evolution of Prochlorococcus.</title>
        <authorList>
            <person name="Coleman M.L."/>
            <person name="Sullivan M.B."/>
            <person name="Martiny A.C."/>
            <person name="Steglich C."/>
            <person name="Barry K."/>
            <person name="Delong E.F."/>
            <person name="Chisholm S.W."/>
        </authorList>
    </citation>
    <scope>NUCLEOTIDE SEQUENCE</scope>
</reference>
<gene>
    <name evidence="4" type="primary">wza</name>
    <name evidence="4" type="ORF">HF10-11H11_0011</name>
</gene>
<keyword evidence="1" id="KW-0732">Signal</keyword>
<dbReference type="Pfam" id="PF10531">
    <property type="entry name" value="SLBB"/>
    <property type="match status" value="2"/>
</dbReference>
<dbReference type="Gene3D" id="3.10.560.10">
    <property type="entry name" value="Outer membrane lipoprotein wza domain like"/>
    <property type="match status" value="2"/>
</dbReference>
<evidence type="ECO:0000259" key="3">
    <source>
        <dbReference type="Pfam" id="PF10531"/>
    </source>
</evidence>
<dbReference type="GO" id="GO:0015159">
    <property type="term" value="F:polysaccharide transmembrane transporter activity"/>
    <property type="evidence" value="ECO:0007669"/>
    <property type="project" value="InterPro"/>
</dbReference>
<dbReference type="PANTHER" id="PTHR33619:SF3">
    <property type="entry name" value="POLYSACCHARIDE EXPORT PROTEIN GFCE-RELATED"/>
    <property type="match status" value="1"/>
</dbReference>
<evidence type="ECO:0000313" key="4">
    <source>
        <dbReference type="EMBL" id="ABE11130.1"/>
    </source>
</evidence>
<evidence type="ECO:0000259" key="2">
    <source>
        <dbReference type="Pfam" id="PF02563"/>
    </source>
</evidence>
<feature type="domain" description="Polysaccharide export protein N-terminal" evidence="2">
    <location>
        <begin position="65"/>
        <end position="136"/>
    </location>
</feature>
<dbReference type="EMBL" id="DQ366723">
    <property type="protein sequence ID" value="ABE11130.1"/>
    <property type="molecule type" value="Genomic_DNA"/>
</dbReference>
<feature type="domain" description="Soluble ligand binding" evidence="3">
    <location>
        <begin position="214"/>
        <end position="249"/>
    </location>
</feature>
<dbReference type="InterPro" id="IPR003715">
    <property type="entry name" value="Poly_export_N"/>
</dbReference>
<feature type="domain" description="Soluble ligand binding" evidence="3">
    <location>
        <begin position="309"/>
        <end position="354"/>
    </location>
</feature>
<protein>
    <submittedName>
        <fullName evidence="4">Polysaccharide export-related periplasmic protein</fullName>
    </submittedName>
</protein>
<accession>Q1PK98</accession>
<dbReference type="AlphaFoldDB" id="Q1PK98"/>
<organism evidence="4">
    <name type="scientific">uncultured Prochlorococcus marinus clone HF10-11H11</name>
    <dbReference type="NCBI Taxonomy" id="379375"/>
    <lineage>
        <taxon>Bacteria</taxon>
        <taxon>Bacillati</taxon>
        <taxon>Cyanobacteriota</taxon>
        <taxon>Cyanophyceae</taxon>
        <taxon>Synechococcales</taxon>
        <taxon>Prochlorococcaceae</taxon>
        <taxon>Prochlorococcus</taxon>
    </lineage>
</organism>
<sequence>MILLKVSKNIFIEFFSLKRKFKPFLIFNVFLLLFIFDLSKADTNFPNKKNNQIEIEYLESRNELEDYIIDTGDQISLVFFPAEELSGVFSVNEEGELLLPRIDETFVRGLTKSELKTLLEKRYAEFLIDPEIKVRIAGFKSIRVLARGELRNPGFYKFPAYSSVSYTKNEKLYNTALDSLMENKNEKFEIGQNSQFNNQSLENVIVKRSSENITTISDVIKKAGGITSKTDLSKIEIIRDIPLGKGGGKKRAIIDFNAYVYESDPTNDMRIFDGDTLFFPKLSKNNPNQIPKSILSGISPKFISVNLFGRVETPGVVKLPLEAALSDAIDISGPIKPLSGKIVLIRYEQDGKVIKKNISYSASAKRGSRRNPYLKEDDLISVKNSILGKTTDVLREVTAPFVGIYSTKELIEGFSD</sequence>
<dbReference type="PANTHER" id="PTHR33619">
    <property type="entry name" value="POLYSACCHARIDE EXPORT PROTEIN GFCE-RELATED"/>
    <property type="match status" value="1"/>
</dbReference>
<dbReference type="InterPro" id="IPR019554">
    <property type="entry name" value="Soluble_ligand-bd"/>
</dbReference>
<name>Q1PK98_PROMR</name>
<reference evidence="4" key="2">
    <citation type="submission" date="2006-04" db="EMBL/GenBank/DDBJ databases">
        <title>Sequencing of the draft fosmids and assembly of Prochlorococcus marinus environmental genome fragment.</title>
        <authorList>
            <consortium name="US DOE Joint Genome Institute (JGI)"/>
            <person name="Copeland A."/>
            <person name="Lucas S."/>
            <person name="Lapidus A."/>
            <person name="Barry K."/>
            <person name="Detter J.C."/>
            <person name="Glavina T."/>
            <person name="Hammon N."/>
            <person name="Israni S."/>
            <person name="Richardson P."/>
        </authorList>
    </citation>
    <scope>NUCLEOTIDE SEQUENCE</scope>
</reference>
<proteinExistence type="predicted"/>